<dbReference type="InterPro" id="IPR027417">
    <property type="entry name" value="P-loop_NTPase"/>
</dbReference>
<name>A0ABN3A8X8_9ACTN</name>
<comment type="caution">
    <text evidence="1">The sequence shown here is derived from an EMBL/GenBank/DDBJ whole genome shotgun (WGS) entry which is preliminary data.</text>
</comment>
<evidence type="ECO:0008006" key="3">
    <source>
        <dbReference type="Google" id="ProtNLM"/>
    </source>
</evidence>
<dbReference type="SUPFAM" id="SSF52540">
    <property type="entry name" value="P-loop containing nucleoside triphosphate hydrolases"/>
    <property type="match status" value="1"/>
</dbReference>
<organism evidence="1 2">
    <name type="scientific">Actinomadura napierensis</name>
    <dbReference type="NCBI Taxonomy" id="267854"/>
    <lineage>
        <taxon>Bacteria</taxon>
        <taxon>Bacillati</taxon>
        <taxon>Actinomycetota</taxon>
        <taxon>Actinomycetes</taxon>
        <taxon>Streptosporangiales</taxon>
        <taxon>Thermomonosporaceae</taxon>
        <taxon>Actinomadura</taxon>
    </lineage>
</organism>
<proteinExistence type="predicted"/>
<protein>
    <recommendedName>
        <fullName evidence="3">Guanylate kinase</fullName>
    </recommendedName>
</protein>
<gene>
    <name evidence="1" type="ORF">GCM10009727_65060</name>
</gene>
<keyword evidence="2" id="KW-1185">Reference proteome</keyword>
<evidence type="ECO:0000313" key="2">
    <source>
        <dbReference type="Proteomes" id="UP001501020"/>
    </source>
</evidence>
<sequence length="196" mass="21292">MTSPGVILYGPPTSGKDTTTAELARLDDRYALLPKLKTGTGRSTGYRLVSDAERETLRGAGRLVVETRRYGNVYAIDRQDIAALVDAHRVPVVHMGNVADLKRLCAAVPLAWTSVLLWVPREVCAKRSEHRGDSDTPKRLEAWDETLADLRTTAETPVFNTIIHTDHTDATETARRVIAAVAAGPGEPVAIPADLT</sequence>
<reference evidence="1 2" key="1">
    <citation type="journal article" date="2019" name="Int. J. Syst. Evol. Microbiol.">
        <title>The Global Catalogue of Microorganisms (GCM) 10K type strain sequencing project: providing services to taxonomists for standard genome sequencing and annotation.</title>
        <authorList>
            <consortium name="The Broad Institute Genomics Platform"/>
            <consortium name="The Broad Institute Genome Sequencing Center for Infectious Disease"/>
            <person name="Wu L."/>
            <person name="Ma J."/>
        </authorList>
    </citation>
    <scope>NUCLEOTIDE SEQUENCE [LARGE SCALE GENOMIC DNA]</scope>
    <source>
        <strain evidence="1 2">JCM 13850</strain>
    </source>
</reference>
<evidence type="ECO:0000313" key="1">
    <source>
        <dbReference type="EMBL" id="GAA2156398.1"/>
    </source>
</evidence>
<dbReference type="Proteomes" id="UP001501020">
    <property type="component" value="Unassembled WGS sequence"/>
</dbReference>
<dbReference type="RefSeq" id="WP_344275981.1">
    <property type="nucleotide sequence ID" value="NZ_BAAAMR010000072.1"/>
</dbReference>
<dbReference type="Gene3D" id="3.40.50.300">
    <property type="entry name" value="P-loop containing nucleotide triphosphate hydrolases"/>
    <property type="match status" value="1"/>
</dbReference>
<accession>A0ABN3A8X8</accession>
<dbReference type="EMBL" id="BAAAMR010000072">
    <property type="protein sequence ID" value="GAA2156398.1"/>
    <property type="molecule type" value="Genomic_DNA"/>
</dbReference>